<proteinExistence type="predicted"/>
<evidence type="ECO:0000259" key="5">
    <source>
        <dbReference type="Pfam" id="PF17827"/>
    </source>
</evidence>
<evidence type="ECO:0000313" key="7">
    <source>
        <dbReference type="Proteomes" id="UP000560069"/>
    </source>
</evidence>
<keyword evidence="7" id="KW-1185">Reference proteome</keyword>
<evidence type="ECO:0000259" key="4">
    <source>
        <dbReference type="Pfam" id="PF13847"/>
    </source>
</evidence>
<dbReference type="InterPro" id="IPR004556">
    <property type="entry name" value="HemK-like"/>
</dbReference>
<dbReference type="EC" id="2.1.1.297" evidence="6"/>
<dbReference type="InterPro" id="IPR002052">
    <property type="entry name" value="DNA_methylase_N6_adenine_CS"/>
</dbReference>
<dbReference type="NCBIfam" id="TIGR00536">
    <property type="entry name" value="hemK_fam"/>
    <property type="match status" value="1"/>
</dbReference>
<accession>A0A7Z0J4L9</accession>
<dbReference type="InterPro" id="IPR025714">
    <property type="entry name" value="Methyltranfer_dom"/>
</dbReference>
<keyword evidence="1 6" id="KW-0489">Methyltransferase</keyword>
<dbReference type="Pfam" id="PF17827">
    <property type="entry name" value="PrmC_N"/>
    <property type="match status" value="1"/>
</dbReference>
<evidence type="ECO:0000313" key="6">
    <source>
        <dbReference type="EMBL" id="NYJ17948.1"/>
    </source>
</evidence>
<dbReference type="NCBIfam" id="TIGR03534">
    <property type="entry name" value="RF_mod_PrmC"/>
    <property type="match status" value="1"/>
</dbReference>
<evidence type="ECO:0000256" key="3">
    <source>
        <dbReference type="ARBA" id="ARBA00022691"/>
    </source>
</evidence>
<dbReference type="InterPro" id="IPR040758">
    <property type="entry name" value="PrmC_N"/>
</dbReference>
<dbReference type="GO" id="GO:0003676">
    <property type="term" value="F:nucleic acid binding"/>
    <property type="evidence" value="ECO:0007669"/>
    <property type="project" value="InterPro"/>
</dbReference>
<feature type="domain" description="Methyltransferase" evidence="4">
    <location>
        <begin position="141"/>
        <end position="282"/>
    </location>
</feature>
<organism evidence="6 7">
    <name type="scientific">Nesterenkonia sandarakina</name>
    <dbReference type="NCBI Taxonomy" id="272918"/>
    <lineage>
        <taxon>Bacteria</taxon>
        <taxon>Bacillati</taxon>
        <taxon>Actinomycetota</taxon>
        <taxon>Actinomycetes</taxon>
        <taxon>Micrococcales</taxon>
        <taxon>Micrococcaceae</taxon>
        <taxon>Nesterenkonia</taxon>
    </lineage>
</organism>
<dbReference type="Pfam" id="PF13847">
    <property type="entry name" value="Methyltransf_31"/>
    <property type="match status" value="1"/>
</dbReference>
<dbReference type="Gene3D" id="1.10.8.10">
    <property type="entry name" value="DNA helicase RuvA subunit, C-terminal domain"/>
    <property type="match status" value="1"/>
</dbReference>
<comment type="caution">
    <text evidence="6">The sequence shown here is derived from an EMBL/GenBank/DDBJ whole genome shotgun (WGS) entry which is preliminary data.</text>
</comment>
<keyword evidence="2 6" id="KW-0808">Transferase</keyword>
<dbReference type="Gene3D" id="3.40.50.150">
    <property type="entry name" value="Vaccinia Virus protein VP39"/>
    <property type="match status" value="1"/>
</dbReference>
<dbReference type="SUPFAM" id="SSF53335">
    <property type="entry name" value="S-adenosyl-L-methionine-dependent methyltransferases"/>
    <property type="match status" value="1"/>
</dbReference>
<sequence>MHAPDPTDAQLAAQSAAREADQLLSEATARLHAAGVPSPRVDAEILTAHVLGVSRGRLAAMTLAGSAVPASQADRITELIAERAERIPLQHLTGLAPFRHMELRVGPGVFIPRPETEQVAQAALDQLGRMAAQRPASWRPRVIDLGTGSGALAGAIAAEHPSAEVHAVELSPQAAAWAQLNLDPLGVTLHQQDLREVPEDWEASFDVVVSNPPYIPAGMVPREAEVRVHDPELALYGGGDDGLIMPRAVIETAKRLLKPGGWFILEHAEAQADALAEHCRRDPWLSAVSTHQDLTGRDRATSAVADLDPAAVVEEWRA</sequence>
<evidence type="ECO:0000256" key="2">
    <source>
        <dbReference type="ARBA" id="ARBA00022679"/>
    </source>
</evidence>
<evidence type="ECO:0000256" key="1">
    <source>
        <dbReference type="ARBA" id="ARBA00022603"/>
    </source>
</evidence>
<keyword evidence="3" id="KW-0949">S-adenosyl-L-methionine</keyword>
<dbReference type="CDD" id="cd02440">
    <property type="entry name" value="AdoMet_MTases"/>
    <property type="match status" value="1"/>
</dbReference>
<dbReference type="GO" id="GO:0102559">
    <property type="term" value="F:peptide chain release factor N(5)-glutamine methyltransferase activity"/>
    <property type="evidence" value="ECO:0007669"/>
    <property type="project" value="UniProtKB-EC"/>
</dbReference>
<reference evidence="6 7" key="1">
    <citation type="submission" date="2020-07" db="EMBL/GenBank/DDBJ databases">
        <title>Sequencing the genomes of 1000 actinobacteria strains.</title>
        <authorList>
            <person name="Klenk H.-P."/>
        </authorList>
    </citation>
    <scope>NUCLEOTIDE SEQUENCE [LARGE SCALE GENOMIC DNA]</scope>
    <source>
        <strain evidence="6 7">DSM 15664</strain>
    </source>
</reference>
<dbReference type="PANTHER" id="PTHR18895:SF74">
    <property type="entry name" value="MTRF1L RELEASE FACTOR GLUTAMINE METHYLTRANSFERASE"/>
    <property type="match status" value="1"/>
</dbReference>
<dbReference type="Proteomes" id="UP000560069">
    <property type="component" value="Unassembled WGS sequence"/>
</dbReference>
<protein>
    <submittedName>
        <fullName evidence="6">Release factor glutamine methyltransferase</fullName>
        <ecNumber evidence="6">2.1.1.297</ecNumber>
    </submittedName>
</protein>
<dbReference type="PROSITE" id="PS00092">
    <property type="entry name" value="N6_MTASE"/>
    <property type="match status" value="1"/>
</dbReference>
<dbReference type="EMBL" id="JACCFQ010000001">
    <property type="protein sequence ID" value="NYJ17948.1"/>
    <property type="molecule type" value="Genomic_DNA"/>
</dbReference>
<gene>
    <name evidence="6" type="ORF">HNR11_002482</name>
</gene>
<feature type="domain" description="Release factor glutamine methyltransferase N-terminal" evidence="5">
    <location>
        <begin position="22"/>
        <end position="94"/>
    </location>
</feature>
<dbReference type="PANTHER" id="PTHR18895">
    <property type="entry name" value="HEMK METHYLTRANSFERASE"/>
    <property type="match status" value="1"/>
</dbReference>
<dbReference type="GO" id="GO:0032259">
    <property type="term" value="P:methylation"/>
    <property type="evidence" value="ECO:0007669"/>
    <property type="project" value="UniProtKB-KW"/>
</dbReference>
<name>A0A7Z0J4L9_9MICC</name>
<dbReference type="InterPro" id="IPR019874">
    <property type="entry name" value="RF_methyltr_PrmC"/>
</dbReference>
<dbReference type="InterPro" id="IPR050320">
    <property type="entry name" value="N5-glutamine_MTase"/>
</dbReference>
<dbReference type="AlphaFoldDB" id="A0A7Z0J4L9"/>
<dbReference type="InterPro" id="IPR029063">
    <property type="entry name" value="SAM-dependent_MTases_sf"/>
</dbReference>